<feature type="transmembrane region" description="Helical" evidence="5">
    <location>
        <begin position="143"/>
        <end position="161"/>
    </location>
</feature>
<keyword evidence="2 5" id="KW-0812">Transmembrane</keyword>
<feature type="transmembrane region" description="Helical" evidence="5">
    <location>
        <begin position="95"/>
        <end position="112"/>
    </location>
</feature>
<feature type="transmembrane region" description="Helical" evidence="5">
    <location>
        <begin position="117"/>
        <end position="137"/>
    </location>
</feature>
<feature type="transmembrane region" description="Helical" evidence="5">
    <location>
        <begin position="249"/>
        <end position="272"/>
    </location>
</feature>
<dbReference type="GO" id="GO:0005886">
    <property type="term" value="C:plasma membrane"/>
    <property type="evidence" value="ECO:0007669"/>
    <property type="project" value="TreeGrafter"/>
</dbReference>
<dbReference type="Pfam" id="PF01040">
    <property type="entry name" value="UbiA"/>
    <property type="match status" value="1"/>
</dbReference>
<dbReference type="EMBL" id="UINC01005754">
    <property type="protein sequence ID" value="SVA23339.1"/>
    <property type="molecule type" value="Genomic_DNA"/>
</dbReference>
<evidence type="ECO:0000256" key="1">
    <source>
        <dbReference type="ARBA" id="ARBA00004141"/>
    </source>
</evidence>
<feature type="transmembrane region" description="Helical" evidence="5">
    <location>
        <begin position="28"/>
        <end position="47"/>
    </location>
</feature>
<gene>
    <name evidence="6" type="ORF">METZ01_LOCUS76193</name>
</gene>
<dbReference type="GO" id="GO:0009247">
    <property type="term" value="P:glycolipid biosynthetic process"/>
    <property type="evidence" value="ECO:0007669"/>
    <property type="project" value="TreeGrafter"/>
</dbReference>
<dbReference type="InterPro" id="IPR039653">
    <property type="entry name" value="Prenyltransferase"/>
</dbReference>
<feature type="transmembrane region" description="Helical" evidence="5">
    <location>
        <begin position="218"/>
        <end position="237"/>
    </location>
</feature>
<dbReference type="PANTHER" id="PTHR11048">
    <property type="entry name" value="PRENYLTRANSFERASES"/>
    <property type="match status" value="1"/>
</dbReference>
<evidence type="ECO:0000256" key="5">
    <source>
        <dbReference type="SAM" id="Phobius"/>
    </source>
</evidence>
<dbReference type="Gene3D" id="1.10.357.140">
    <property type="entry name" value="UbiA prenyltransferase"/>
    <property type="match status" value="1"/>
</dbReference>
<feature type="transmembrane region" description="Helical" evidence="5">
    <location>
        <begin position="68"/>
        <end position="89"/>
    </location>
</feature>
<evidence type="ECO:0000256" key="3">
    <source>
        <dbReference type="ARBA" id="ARBA00022989"/>
    </source>
</evidence>
<dbReference type="InterPro" id="IPR044878">
    <property type="entry name" value="UbiA_sf"/>
</dbReference>
<dbReference type="GO" id="GO:0016765">
    <property type="term" value="F:transferase activity, transferring alkyl or aryl (other than methyl) groups"/>
    <property type="evidence" value="ECO:0007669"/>
    <property type="project" value="InterPro"/>
</dbReference>
<evidence type="ECO:0000256" key="2">
    <source>
        <dbReference type="ARBA" id="ARBA00022692"/>
    </source>
</evidence>
<name>A0A381U5D5_9ZZZZ</name>
<comment type="subcellular location">
    <subcellularLocation>
        <location evidence="1">Membrane</location>
        <topology evidence="1">Multi-pass membrane protein</topology>
    </subcellularLocation>
</comment>
<keyword evidence="3 5" id="KW-1133">Transmembrane helix</keyword>
<evidence type="ECO:0000256" key="4">
    <source>
        <dbReference type="ARBA" id="ARBA00023136"/>
    </source>
</evidence>
<evidence type="ECO:0000313" key="6">
    <source>
        <dbReference type="EMBL" id="SVA23339.1"/>
    </source>
</evidence>
<dbReference type="NCBIfam" id="NF008978">
    <property type="entry name" value="PRK12324.1-4"/>
    <property type="match status" value="1"/>
</dbReference>
<keyword evidence="4 5" id="KW-0472">Membrane</keyword>
<dbReference type="CDD" id="cd13963">
    <property type="entry name" value="PT_UbiA_2"/>
    <property type="match status" value="1"/>
</dbReference>
<evidence type="ECO:0008006" key="7">
    <source>
        <dbReference type="Google" id="ProtNLM"/>
    </source>
</evidence>
<organism evidence="6">
    <name type="scientific">marine metagenome</name>
    <dbReference type="NCBI Taxonomy" id="408172"/>
    <lineage>
        <taxon>unclassified sequences</taxon>
        <taxon>metagenomes</taxon>
        <taxon>ecological metagenomes</taxon>
    </lineage>
</organism>
<dbReference type="PANTHER" id="PTHR11048:SF5">
    <property type="entry name" value="DECAPRENYL-PHOSPHATE PHOSPHORIBOSYLTRANSFERASE"/>
    <property type="match status" value="1"/>
</dbReference>
<proteinExistence type="predicted"/>
<dbReference type="InterPro" id="IPR000537">
    <property type="entry name" value="UbiA_prenyltransferase"/>
</dbReference>
<dbReference type="AlphaFoldDB" id="A0A381U5D5"/>
<reference evidence="6" key="1">
    <citation type="submission" date="2018-05" db="EMBL/GenBank/DDBJ databases">
        <authorList>
            <person name="Lanie J.A."/>
            <person name="Ng W.-L."/>
            <person name="Kazmierczak K.M."/>
            <person name="Andrzejewski T.M."/>
            <person name="Davidsen T.M."/>
            <person name="Wayne K.J."/>
            <person name="Tettelin H."/>
            <person name="Glass J.I."/>
            <person name="Rusch D."/>
            <person name="Podicherti R."/>
            <person name="Tsui H.-C.T."/>
            <person name="Winkler M.E."/>
        </authorList>
    </citation>
    <scope>NUCLEOTIDE SEQUENCE</scope>
</reference>
<sequence>MIKNLLVLAAPAAAGVLPEARSLWRTALAFIVFCLLSGGIYLVNDLRDAPLDRKHPTKRHRPIAAGDLSPRIATLAAGGLLVGGLVLAALVNADLALLGALFVANSLIYSLWLKRVAVLDIVLISAGFVIRAVAGAVSVDIAISSWFLFVAMFGSLFLAASKRSSEIAALGIDSETRSVLEHYSASFLTQVQTIAVSLTLVGYTLWTTEHGNETGAGETWLALSIGPFLLGLLRYLLSASKGPVEAPESAIFEDPVLLGAVGLWGVLFLLGVG</sequence>
<accession>A0A381U5D5</accession>
<feature type="transmembrane region" description="Helical" evidence="5">
    <location>
        <begin position="182"/>
        <end position="206"/>
    </location>
</feature>
<protein>
    <recommendedName>
        <fullName evidence="7">Decaprenyl-phosphate phosphoribosyltransferase</fullName>
    </recommendedName>
</protein>